<dbReference type="SMART" id="SM01116">
    <property type="entry name" value="Cyanate_lyase"/>
    <property type="match status" value="1"/>
</dbReference>
<evidence type="ECO:0000256" key="2">
    <source>
        <dbReference type="ARBA" id="ARBA00023239"/>
    </source>
</evidence>
<dbReference type="OrthoDB" id="10019422at2759"/>
<dbReference type="SUPFAM" id="SSF47413">
    <property type="entry name" value="lambda repressor-like DNA-binding domains"/>
    <property type="match status" value="1"/>
</dbReference>
<feature type="domain" description="Cyanate lyase C-terminal" evidence="4">
    <location>
        <begin position="87"/>
        <end position="160"/>
    </location>
</feature>
<keyword evidence="2 3" id="KW-0456">Lyase</keyword>
<gene>
    <name evidence="3" type="primary">cyn1</name>
    <name evidence="5" type="ORF">L249_1904</name>
</gene>
<comment type="caution">
    <text evidence="5">The sequence shown here is derived from an EMBL/GenBank/DDBJ whole genome shotgun (WGS) entry which is preliminary data.</text>
</comment>
<comment type="similarity">
    <text evidence="3">Belongs to the cyanase family.</text>
</comment>
<dbReference type="CDD" id="cd00559">
    <property type="entry name" value="Cyanase_C"/>
    <property type="match status" value="1"/>
</dbReference>
<feature type="active site" evidence="3">
    <location>
        <position position="126"/>
    </location>
</feature>
<evidence type="ECO:0000256" key="1">
    <source>
        <dbReference type="ARBA" id="ARBA00003561"/>
    </source>
</evidence>
<protein>
    <recommendedName>
        <fullName evidence="3">Cyanate hydratase</fullName>
        <shortName evidence="3">Cyanase</shortName>
        <ecNumber evidence="3">4.2.1.104</ecNumber>
    </recommendedName>
    <alternativeName>
        <fullName evidence="3">Cyanate hydrolase</fullName>
    </alternativeName>
    <alternativeName>
        <fullName evidence="3">Cyanate lyase</fullName>
    </alternativeName>
</protein>
<dbReference type="PIRSF" id="PIRSF001263">
    <property type="entry name" value="Cyanate_hydratas"/>
    <property type="match status" value="1"/>
</dbReference>
<proteinExistence type="inferred from homology"/>
<dbReference type="InterPro" id="IPR010982">
    <property type="entry name" value="Lambda_DNA-bd_dom_sf"/>
</dbReference>
<dbReference type="STRING" id="1330021.A0A367LP83"/>
<evidence type="ECO:0000256" key="3">
    <source>
        <dbReference type="HAMAP-Rule" id="MF_03139"/>
    </source>
</evidence>
<dbReference type="InterPro" id="IPR036581">
    <property type="entry name" value="Cyanate_lyase_C_sf"/>
</dbReference>
<comment type="function">
    <text evidence="1 3">Catalyzes the reaction of cyanate with bicarbonate to produce ammonia and carbon dioxide.</text>
</comment>
<dbReference type="Gene3D" id="1.10.260.40">
    <property type="entry name" value="lambda repressor-like DNA-binding domains"/>
    <property type="match status" value="1"/>
</dbReference>
<accession>A0A367LP83</accession>
<dbReference type="SUPFAM" id="SSF55234">
    <property type="entry name" value="Cyanase C-terminal domain"/>
    <property type="match status" value="1"/>
</dbReference>
<dbReference type="HAMAP" id="MF_00535">
    <property type="entry name" value="Cyanate_hydrat"/>
    <property type="match status" value="1"/>
</dbReference>
<feature type="active site" evidence="3">
    <location>
        <position position="103"/>
    </location>
</feature>
<dbReference type="Pfam" id="PF02560">
    <property type="entry name" value="Cyanate_lyase"/>
    <property type="match status" value="1"/>
</dbReference>
<dbReference type="PANTHER" id="PTHR34186">
    <property type="entry name" value="CYANATE HYDRATASE"/>
    <property type="match status" value="1"/>
</dbReference>
<dbReference type="PRINTS" id="PR01693">
    <property type="entry name" value="CYANASE"/>
</dbReference>
<organism evidence="5 6">
    <name type="scientific">Ophiocordyceps polyrhachis-furcata BCC 54312</name>
    <dbReference type="NCBI Taxonomy" id="1330021"/>
    <lineage>
        <taxon>Eukaryota</taxon>
        <taxon>Fungi</taxon>
        <taxon>Dikarya</taxon>
        <taxon>Ascomycota</taxon>
        <taxon>Pezizomycotina</taxon>
        <taxon>Sordariomycetes</taxon>
        <taxon>Hypocreomycetidae</taxon>
        <taxon>Hypocreales</taxon>
        <taxon>Ophiocordycipitaceae</taxon>
        <taxon>Ophiocordyceps</taxon>
    </lineage>
</organism>
<dbReference type="InterPro" id="IPR008076">
    <property type="entry name" value="Cyanase"/>
</dbReference>
<dbReference type="PANTHER" id="PTHR34186:SF2">
    <property type="entry name" value="CYANATE HYDRATASE"/>
    <property type="match status" value="1"/>
</dbReference>
<dbReference type="GO" id="GO:0008824">
    <property type="term" value="F:cyanate hydratase activity"/>
    <property type="evidence" value="ECO:0007669"/>
    <property type="project" value="UniProtKB-UniRule"/>
</dbReference>
<reference evidence="5 6" key="1">
    <citation type="journal article" date="2015" name="BMC Genomics">
        <title>Insights from the genome of Ophiocordyceps polyrhachis-furcata to pathogenicity and host specificity in insect fungi.</title>
        <authorList>
            <person name="Wichadakul D."/>
            <person name="Kobmoo N."/>
            <person name="Ingsriswang S."/>
            <person name="Tangphatsornruang S."/>
            <person name="Chantasingh D."/>
            <person name="Luangsa-ard J.J."/>
            <person name="Eurwilaichitr L."/>
        </authorList>
    </citation>
    <scope>NUCLEOTIDE SEQUENCE [LARGE SCALE GENOMIC DNA]</scope>
    <source>
        <strain evidence="5 6">BCC 54312</strain>
    </source>
</reference>
<evidence type="ECO:0000259" key="4">
    <source>
        <dbReference type="SMART" id="SM01116"/>
    </source>
</evidence>
<sequence length="160" mass="17465">MSTTPIATLDVPTVPQSTSLLFTAKAKKHLTFSEIAQKLSRSEVATAAIFYGQATATEEDISALSSALDIPRSELAASLPAFPDRGRCVAMPPRDPLIYRLYEVVQNYGYAYKAVMNEKFGDGIMSGVCFSTDVHSETADDGSLWAVITMKGKWLPFSRF</sequence>
<keyword evidence="6" id="KW-1185">Reference proteome</keyword>
<dbReference type="InterPro" id="IPR003712">
    <property type="entry name" value="Cyanate_lyase_C"/>
</dbReference>
<name>A0A367LP83_9HYPO</name>
<comment type="catalytic activity">
    <reaction evidence="3">
        <text>cyanate + hydrogencarbonate + 3 H(+) = NH4(+) + 2 CO2</text>
        <dbReference type="Rhea" id="RHEA:11120"/>
        <dbReference type="ChEBI" id="CHEBI:15378"/>
        <dbReference type="ChEBI" id="CHEBI:16526"/>
        <dbReference type="ChEBI" id="CHEBI:17544"/>
        <dbReference type="ChEBI" id="CHEBI:28938"/>
        <dbReference type="ChEBI" id="CHEBI:29195"/>
        <dbReference type="EC" id="4.2.1.104"/>
    </reaction>
</comment>
<dbReference type="NCBIfam" id="TIGR00673">
    <property type="entry name" value="cynS"/>
    <property type="match status" value="1"/>
</dbReference>
<dbReference type="Proteomes" id="UP000253664">
    <property type="component" value="Unassembled WGS sequence"/>
</dbReference>
<dbReference type="EMBL" id="LKCN02000001">
    <property type="protein sequence ID" value="RCI16243.1"/>
    <property type="molecule type" value="Genomic_DNA"/>
</dbReference>
<evidence type="ECO:0000313" key="6">
    <source>
        <dbReference type="Proteomes" id="UP000253664"/>
    </source>
</evidence>
<feature type="active site" evidence="3">
    <location>
        <position position="100"/>
    </location>
</feature>
<dbReference type="GO" id="GO:0003677">
    <property type="term" value="F:DNA binding"/>
    <property type="evidence" value="ECO:0007669"/>
    <property type="project" value="InterPro"/>
</dbReference>
<dbReference type="EC" id="4.2.1.104" evidence="3"/>
<evidence type="ECO:0000313" key="5">
    <source>
        <dbReference type="EMBL" id="RCI16243.1"/>
    </source>
</evidence>
<dbReference type="AlphaFoldDB" id="A0A367LP83"/>
<dbReference type="Gene3D" id="3.30.1160.10">
    <property type="entry name" value="Cyanate lyase, C-terminal domain"/>
    <property type="match status" value="1"/>
</dbReference>